<reference evidence="1 2" key="1">
    <citation type="journal article" date="2010" name="Nature">
        <title>Genome sequence of the palaeopolyploid soybean.</title>
        <authorList>
            <person name="Schmutz J."/>
            <person name="Cannon S.B."/>
            <person name="Schlueter J."/>
            <person name="Ma J."/>
            <person name="Mitros T."/>
            <person name="Nelson W."/>
            <person name="Hyten D.L."/>
            <person name="Song Q."/>
            <person name="Thelen J.J."/>
            <person name="Cheng J."/>
            <person name="Xu D."/>
            <person name="Hellsten U."/>
            <person name="May G.D."/>
            <person name="Yu Y."/>
            <person name="Sakurai T."/>
            <person name="Umezawa T."/>
            <person name="Bhattacharyya M.K."/>
            <person name="Sandhu D."/>
            <person name="Valliyodan B."/>
            <person name="Lindquist E."/>
            <person name="Peto M."/>
            <person name="Grant D."/>
            <person name="Shu S."/>
            <person name="Goodstein D."/>
            <person name="Barry K."/>
            <person name="Futrell-Griggs M."/>
            <person name="Abernathy B."/>
            <person name="Du J."/>
            <person name="Tian Z."/>
            <person name="Zhu L."/>
            <person name="Gill N."/>
            <person name="Joshi T."/>
            <person name="Libault M."/>
            <person name="Sethuraman A."/>
            <person name="Zhang X.-C."/>
            <person name="Shinozaki K."/>
            <person name="Nguyen H.T."/>
            <person name="Wing R.A."/>
            <person name="Cregan P."/>
            <person name="Specht J."/>
            <person name="Grimwood J."/>
            <person name="Rokhsar D."/>
            <person name="Stacey G."/>
            <person name="Shoemaker R.C."/>
            <person name="Jackson S.A."/>
        </authorList>
    </citation>
    <scope>NUCLEOTIDE SEQUENCE [LARGE SCALE GENOMIC DNA]</scope>
    <source>
        <strain evidence="2">cv. Williams 82</strain>
        <tissue evidence="1">Callus</tissue>
    </source>
</reference>
<dbReference type="InParanoid" id="A0A0R0KB48"/>
<sequence length="75" mass="8646">MEDIILPSLFRTLLKNAYPLEKTCIQTIRFYFYEQKNQIVEKVFDFLHAGVVVDKSLDVAGSVVSKLSETKISNY</sequence>
<reference evidence="2" key="2">
    <citation type="submission" date="2018-02" db="UniProtKB">
        <authorList>
            <consortium name="EnsemblPlants"/>
        </authorList>
    </citation>
    <scope>IDENTIFICATION</scope>
    <source>
        <strain evidence="2">Williams 82</strain>
    </source>
</reference>
<gene>
    <name evidence="1" type="ORF">GLYMA_04G102500</name>
</gene>
<organism evidence="1">
    <name type="scientific">Glycine max</name>
    <name type="common">Soybean</name>
    <name type="synonym">Glycine hispida</name>
    <dbReference type="NCBI Taxonomy" id="3847"/>
    <lineage>
        <taxon>Eukaryota</taxon>
        <taxon>Viridiplantae</taxon>
        <taxon>Streptophyta</taxon>
        <taxon>Embryophyta</taxon>
        <taxon>Tracheophyta</taxon>
        <taxon>Spermatophyta</taxon>
        <taxon>Magnoliopsida</taxon>
        <taxon>eudicotyledons</taxon>
        <taxon>Gunneridae</taxon>
        <taxon>Pentapetalae</taxon>
        <taxon>rosids</taxon>
        <taxon>fabids</taxon>
        <taxon>Fabales</taxon>
        <taxon>Fabaceae</taxon>
        <taxon>Papilionoideae</taxon>
        <taxon>50 kb inversion clade</taxon>
        <taxon>NPAAA clade</taxon>
        <taxon>indigoferoid/millettioid clade</taxon>
        <taxon>Phaseoleae</taxon>
        <taxon>Glycine</taxon>
        <taxon>Glycine subgen. Soja</taxon>
    </lineage>
</organism>
<evidence type="ECO:0000313" key="2">
    <source>
        <dbReference type="EnsemblPlants" id="KRH62354"/>
    </source>
</evidence>
<name>A0A0R0KB48_SOYBN</name>
<dbReference type="EMBL" id="CM000837">
    <property type="protein sequence ID" value="KRH62354.1"/>
    <property type="molecule type" value="Genomic_DNA"/>
</dbReference>
<evidence type="ECO:0000313" key="3">
    <source>
        <dbReference type="Proteomes" id="UP000008827"/>
    </source>
</evidence>
<dbReference type="EnsemblPlants" id="KRH62354">
    <property type="protein sequence ID" value="KRH62354"/>
    <property type="gene ID" value="GLYMA_04G102500"/>
</dbReference>
<accession>A0A0R0KB48</accession>
<dbReference type="Proteomes" id="UP000008827">
    <property type="component" value="Chromosome 4"/>
</dbReference>
<dbReference type="AlphaFoldDB" id="A0A0R0KB48"/>
<dbReference type="Gramene" id="KRH62354">
    <property type="protein sequence ID" value="KRH62354"/>
    <property type="gene ID" value="GLYMA_04G102500"/>
</dbReference>
<reference evidence="1" key="3">
    <citation type="submission" date="2018-07" db="EMBL/GenBank/DDBJ databases">
        <title>WGS assembly of Glycine max.</title>
        <authorList>
            <person name="Schmutz J."/>
            <person name="Cannon S."/>
            <person name="Schlueter J."/>
            <person name="Ma J."/>
            <person name="Mitros T."/>
            <person name="Nelson W."/>
            <person name="Hyten D."/>
            <person name="Song Q."/>
            <person name="Thelen J."/>
            <person name="Cheng J."/>
            <person name="Xu D."/>
            <person name="Hellsten U."/>
            <person name="May G."/>
            <person name="Yu Y."/>
            <person name="Sakurai T."/>
            <person name="Umezawa T."/>
            <person name="Bhattacharyya M."/>
            <person name="Sandhu D."/>
            <person name="Valliyodan B."/>
            <person name="Lindquist E."/>
            <person name="Peto M."/>
            <person name="Grant D."/>
            <person name="Shu S."/>
            <person name="Goodstein D."/>
            <person name="Barry K."/>
            <person name="Futrell-Griggs M."/>
            <person name="Abernathy B."/>
            <person name="Du J."/>
            <person name="Tian Z."/>
            <person name="Zhu L."/>
            <person name="Gill N."/>
            <person name="Joshi T."/>
            <person name="Libault M."/>
            <person name="Sethuraman A."/>
            <person name="Zhang X."/>
            <person name="Shinozaki K."/>
            <person name="Nguyen H."/>
            <person name="Wing R."/>
            <person name="Cregan P."/>
            <person name="Specht J."/>
            <person name="Grimwood J."/>
            <person name="Rokhsar D."/>
            <person name="Stacey G."/>
            <person name="Shoemaker R."/>
            <person name="Jackson S."/>
        </authorList>
    </citation>
    <scope>NUCLEOTIDE SEQUENCE</scope>
    <source>
        <tissue evidence="1">Callus</tissue>
    </source>
</reference>
<proteinExistence type="predicted"/>
<evidence type="ECO:0000313" key="1">
    <source>
        <dbReference type="EMBL" id="KRH62354.1"/>
    </source>
</evidence>
<protein>
    <submittedName>
        <fullName evidence="1 2">Uncharacterized protein</fullName>
    </submittedName>
</protein>
<keyword evidence="3" id="KW-1185">Reference proteome</keyword>